<feature type="compositionally biased region" description="Low complexity" evidence="1">
    <location>
        <begin position="183"/>
        <end position="221"/>
    </location>
</feature>
<gene>
    <name evidence="2" type="ORF">LRA02_09560</name>
</gene>
<feature type="region of interest" description="Disordered" evidence="1">
    <location>
        <begin position="179"/>
        <end position="245"/>
    </location>
</feature>
<dbReference type="InterPro" id="IPR011990">
    <property type="entry name" value="TPR-like_helical_dom_sf"/>
</dbReference>
<sequence>MKRWIWIVITLVIALSIGGYAFARHSQNEKLYTDAMQRGSLQISNKNYTAAETAYTNALKRKPNDEKASTILNQTQSFMSANDLFKDREFANAKSGYQSVANTKSGSELLKNRAQSQLTLIKTIQSNIKKYDAIYNQALNETGEGKYAESNSTLDKIFSDKSIKQSYYKDVLQKAEKLRDKNNSALNGSSSSTSNDFESSNSSSNSNTTNNPNVAPNKNASLTSSEKKAAANYKGSNEYTVTPSQKEINGKEITASQIASARKQISAAGIDSNAMSDQDVRNVIKGAHNSNESIGKYVKAHY</sequence>
<reference evidence="2 3" key="1">
    <citation type="submission" date="2019-07" db="EMBL/GenBank/DDBJ databases">
        <title>Whole genome shotgun sequence of Lactobacillus rapi NBRC 109618.</title>
        <authorList>
            <person name="Hosoyama A."/>
            <person name="Uohara A."/>
            <person name="Ohji S."/>
            <person name="Ichikawa N."/>
        </authorList>
    </citation>
    <scope>NUCLEOTIDE SEQUENCE [LARGE SCALE GENOMIC DNA]</scope>
    <source>
        <strain evidence="2 3">NBRC 109618</strain>
    </source>
</reference>
<comment type="caution">
    <text evidence="2">The sequence shown here is derived from an EMBL/GenBank/DDBJ whole genome shotgun (WGS) entry which is preliminary data.</text>
</comment>
<dbReference type="OrthoDB" id="2249726at2"/>
<proteinExistence type="predicted"/>
<dbReference type="RefSeq" id="WP_054746805.1">
    <property type="nucleotide sequence ID" value="NZ_BKAM01000008.1"/>
</dbReference>
<dbReference type="AlphaFoldDB" id="A0A512PLM1"/>
<feature type="compositionally biased region" description="Polar residues" evidence="1">
    <location>
        <begin position="234"/>
        <end position="245"/>
    </location>
</feature>
<dbReference type="Proteomes" id="UP000321569">
    <property type="component" value="Unassembled WGS sequence"/>
</dbReference>
<accession>A0A512PLM1</accession>
<evidence type="ECO:0000313" key="3">
    <source>
        <dbReference type="Proteomes" id="UP000321569"/>
    </source>
</evidence>
<dbReference type="Gene3D" id="1.25.40.10">
    <property type="entry name" value="Tetratricopeptide repeat domain"/>
    <property type="match status" value="1"/>
</dbReference>
<protein>
    <submittedName>
        <fullName evidence="2">Cell surface protein</fullName>
    </submittedName>
</protein>
<evidence type="ECO:0000256" key="1">
    <source>
        <dbReference type="SAM" id="MobiDB-lite"/>
    </source>
</evidence>
<organism evidence="2 3">
    <name type="scientific">Lentilactobacillus rapi</name>
    <dbReference type="NCBI Taxonomy" id="481723"/>
    <lineage>
        <taxon>Bacteria</taxon>
        <taxon>Bacillati</taxon>
        <taxon>Bacillota</taxon>
        <taxon>Bacilli</taxon>
        <taxon>Lactobacillales</taxon>
        <taxon>Lactobacillaceae</taxon>
        <taxon>Lentilactobacillus</taxon>
    </lineage>
</organism>
<dbReference type="EMBL" id="BKAM01000008">
    <property type="protein sequence ID" value="GEP72088.1"/>
    <property type="molecule type" value="Genomic_DNA"/>
</dbReference>
<name>A0A512PLM1_9LACO</name>
<dbReference type="STRING" id="1423795.FD12_GL001002"/>
<evidence type="ECO:0000313" key="2">
    <source>
        <dbReference type="EMBL" id="GEP72088.1"/>
    </source>
</evidence>